<proteinExistence type="predicted"/>
<name>A0ABZ2EZA0_9FIRM</name>
<keyword evidence="2" id="KW-1185">Reference proteome</keyword>
<evidence type="ECO:0000313" key="1">
    <source>
        <dbReference type="EMBL" id="WWD84923.1"/>
    </source>
</evidence>
<gene>
    <name evidence="1" type="ORF">TEGL_33680</name>
</gene>
<dbReference type="InterPro" id="IPR014998">
    <property type="entry name" value="DUF1848"/>
</dbReference>
<dbReference type="EMBL" id="CP117523">
    <property type="protein sequence ID" value="WWD84923.1"/>
    <property type="molecule type" value="Genomic_DNA"/>
</dbReference>
<sequence>MSSTIRSEKTVWRYDPIFISEKYNLNSHIENFEKIAASLSGYTGECIISFVDLYEKTKRNFNGVREVSKEEREIIGREFVDIGNKNNIKIKTCAEGYELAKFGVNCSGCMTQPVLERAIHSNLKVPKKKGSRESCDCLLGNDIGMYNTCYHGCLYCYANYSKDIVRDNFRKHDKNSPFLIGNSMEGDIVKEAIQHSYIDNQISFF</sequence>
<dbReference type="Proteomes" id="UP001348492">
    <property type="component" value="Chromosome"/>
</dbReference>
<protein>
    <recommendedName>
        <fullName evidence="3">DUF1848 domain-containing protein</fullName>
    </recommendedName>
</protein>
<evidence type="ECO:0000313" key="2">
    <source>
        <dbReference type="Proteomes" id="UP001348492"/>
    </source>
</evidence>
<reference evidence="1 2" key="1">
    <citation type="journal article" date="2023" name="PLoS ONE">
        <title>Genome-based metabolic and phylogenomic analysis of three Terrisporobacter species.</title>
        <authorList>
            <person name="Boer T."/>
            <person name="Bengelsdorf F.R."/>
            <person name="Bomeke M."/>
            <person name="Daniel R."/>
            <person name="Poehlein A."/>
        </authorList>
    </citation>
    <scope>NUCLEOTIDE SEQUENCE [LARGE SCALE GENOMIC DNA]</scope>
    <source>
        <strain evidence="1 2">DSM 1288</strain>
    </source>
</reference>
<accession>A0ABZ2EZA0</accession>
<evidence type="ECO:0008006" key="3">
    <source>
        <dbReference type="Google" id="ProtNLM"/>
    </source>
</evidence>
<dbReference type="Pfam" id="PF08902">
    <property type="entry name" value="DUF1848"/>
    <property type="match status" value="1"/>
</dbReference>
<organism evidence="1 2">
    <name type="scientific">Terrisporobacter glycolicus ATCC 14880 = DSM 1288</name>
    <dbReference type="NCBI Taxonomy" id="1121315"/>
    <lineage>
        <taxon>Bacteria</taxon>
        <taxon>Bacillati</taxon>
        <taxon>Bacillota</taxon>
        <taxon>Clostridia</taxon>
        <taxon>Peptostreptococcales</taxon>
        <taxon>Peptostreptococcaceae</taxon>
        <taxon>Terrisporobacter</taxon>
    </lineage>
</organism>